<keyword evidence="2" id="KW-1185">Reference proteome</keyword>
<protein>
    <submittedName>
        <fullName evidence="1">Uncharacterized protein</fullName>
    </submittedName>
</protein>
<gene>
    <name evidence="1" type="ORF">ROHU_032118</name>
</gene>
<reference evidence="1 2" key="1">
    <citation type="submission" date="2018-03" db="EMBL/GenBank/DDBJ databases">
        <title>Draft genome sequence of Rohu Carp (Labeo rohita).</title>
        <authorList>
            <person name="Das P."/>
            <person name="Kushwaha B."/>
            <person name="Joshi C.G."/>
            <person name="Kumar D."/>
            <person name="Nagpure N.S."/>
            <person name="Sahoo L."/>
            <person name="Das S.P."/>
            <person name="Bit A."/>
            <person name="Patnaik S."/>
            <person name="Meher P.K."/>
            <person name="Jayasankar P."/>
            <person name="Koringa P.G."/>
            <person name="Patel N.V."/>
            <person name="Hinsu A.T."/>
            <person name="Kumar R."/>
            <person name="Pandey M."/>
            <person name="Agarwal S."/>
            <person name="Srivastava S."/>
            <person name="Singh M."/>
            <person name="Iquebal M.A."/>
            <person name="Jaiswal S."/>
            <person name="Angadi U.B."/>
            <person name="Kumar N."/>
            <person name="Raza M."/>
            <person name="Shah T.M."/>
            <person name="Rai A."/>
            <person name="Jena J.K."/>
        </authorList>
    </citation>
    <scope>NUCLEOTIDE SEQUENCE [LARGE SCALE GENOMIC DNA]</scope>
    <source>
        <strain evidence="1">DASCIFA01</strain>
        <tissue evidence="1">Testis</tissue>
    </source>
</reference>
<name>A0A498LLB5_LABRO</name>
<organism evidence="1 2">
    <name type="scientific">Labeo rohita</name>
    <name type="common">Indian major carp</name>
    <name type="synonym">Cyprinus rohita</name>
    <dbReference type="NCBI Taxonomy" id="84645"/>
    <lineage>
        <taxon>Eukaryota</taxon>
        <taxon>Metazoa</taxon>
        <taxon>Chordata</taxon>
        <taxon>Craniata</taxon>
        <taxon>Vertebrata</taxon>
        <taxon>Euteleostomi</taxon>
        <taxon>Actinopterygii</taxon>
        <taxon>Neopterygii</taxon>
        <taxon>Teleostei</taxon>
        <taxon>Ostariophysi</taxon>
        <taxon>Cypriniformes</taxon>
        <taxon>Cyprinidae</taxon>
        <taxon>Labeoninae</taxon>
        <taxon>Labeonini</taxon>
        <taxon>Labeo</taxon>
    </lineage>
</organism>
<sequence length="298" mass="30925">MPDNNTLWNTENLNRTEWTTNDGDLESIGDIPASYCRKLYTAPTINSGTKRSTSDQARCKKDCTTVHMPDNEGTGIVEEWYWLCGHVVYTSLPRSWTGTCAIVQLYGATVAVRLPEQLHDNKPEHRLTKTFHFSTNLKSTGLLMLLLNGNTVAASCSAAAFKNGNVVAASCSAAAFKTGNVVDASCSAVAFKNGNAVAASCSAAAFKNGNTVAASCSAVAFKNGNVVDASCSAVAFKNGNAVAASCSAVAFKNGNAVDASCSAVAFKNGNVVDASCSAVATGGPFPDTCPTATCQKQA</sequence>
<dbReference type="AlphaFoldDB" id="A0A498LLB5"/>
<accession>A0A498LLB5</accession>
<proteinExistence type="predicted"/>
<dbReference type="EMBL" id="QBIY01013337">
    <property type="protein sequence ID" value="RXN07816.1"/>
    <property type="molecule type" value="Genomic_DNA"/>
</dbReference>
<evidence type="ECO:0000313" key="1">
    <source>
        <dbReference type="EMBL" id="RXN07816.1"/>
    </source>
</evidence>
<comment type="caution">
    <text evidence="1">The sequence shown here is derived from an EMBL/GenBank/DDBJ whole genome shotgun (WGS) entry which is preliminary data.</text>
</comment>
<evidence type="ECO:0000313" key="2">
    <source>
        <dbReference type="Proteomes" id="UP000290572"/>
    </source>
</evidence>
<dbReference type="STRING" id="84645.A0A498LLB5"/>
<dbReference type="Proteomes" id="UP000290572">
    <property type="component" value="Unassembled WGS sequence"/>
</dbReference>